<sequence length="178" mass="20822">MFSKKLHEILLEEFGKRGLEDIEIPLYIKENLSKELRIYQEKALKYYYANVDSIKQNHLMFNMATGSGKTLIMAALILDCYKRGYRDFIFFVNSNSILEKTKANFADKYSSKYLFKSPIIINEKQVEINLIENLSESKKGAINVYFNTIQGLYRPFYKRKRKSFYFGGLIGTEICLLA</sequence>
<dbReference type="Pfam" id="PF04851">
    <property type="entry name" value="ResIII"/>
    <property type="match status" value="1"/>
</dbReference>
<dbReference type="GO" id="GO:0003677">
    <property type="term" value="F:DNA binding"/>
    <property type="evidence" value="ECO:0007669"/>
    <property type="project" value="InterPro"/>
</dbReference>
<dbReference type="Gene3D" id="3.40.50.300">
    <property type="entry name" value="P-loop containing nucleotide triphosphate hydrolases"/>
    <property type="match status" value="1"/>
</dbReference>
<gene>
    <name evidence="2" type="ORF">NCTC13102_02056</name>
</gene>
<name>A0A2X3EF63_9HELI</name>
<evidence type="ECO:0000259" key="1">
    <source>
        <dbReference type="Pfam" id="PF04851"/>
    </source>
</evidence>
<dbReference type="InterPro" id="IPR027417">
    <property type="entry name" value="P-loop_NTPase"/>
</dbReference>
<dbReference type="GO" id="GO:0005524">
    <property type="term" value="F:ATP binding"/>
    <property type="evidence" value="ECO:0007669"/>
    <property type="project" value="InterPro"/>
</dbReference>
<organism evidence="2 3">
    <name type="scientific">Helicobacter fennelliae</name>
    <dbReference type="NCBI Taxonomy" id="215"/>
    <lineage>
        <taxon>Bacteria</taxon>
        <taxon>Pseudomonadati</taxon>
        <taxon>Campylobacterota</taxon>
        <taxon>Epsilonproteobacteria</taxon>
        <taxon>Campylobacterales</taxon>
        <taxon>Helicobacteraceae</taxon>
        <taxon>Helicobacter</taxon>
    </lineage>
</organism>
<accession>A0A2X3EF63</accession>
<dbReference type="GO" id="GO:0016787">
    <property type="term" value="F:hydrolase activity"/>
    <property type="evidence" value="ECO:0007669"/>
    <property type="project" value="InterPro"/>
</dbReference>
<dbReference type="EMBL" id="UAWL01000015">
    <property type="protein sequence ID" value="SQC36246.1"/>
    <property type="molecule type" value="Genomic_DNA"/>
</dbReference>
<protein>
    <submittedName>
        <fullName evidence="2">Type III restriction-modification enzyme</fullName>
    </submittedName>
</protein>
<evidence type="ECO:0000313" key="2">
    <source>
        <dbReference type="EMBL" id="SQC36246.1"/>
    </source>
</evidence>
<feature type="domain" description="Helicase/UvrB N-terminal" evidence="1">
    <location>
        <begin position="34"/>
        <end position="159"/>
    </location>
</feature>
<reference evidence="2 3" key="1">
    <citation type="submission" date="2018-06" db="EMBL/GenBank/DDBJ databases">
        <authorList>
            <consortium name="Pathogen Informatics"/>
            <person name="Doyle S."/>
        </authorList>
    </citation>
    <scope>NUCLEOTIDE SEQUENCE [LARGE SCALE GENOMIC DNA]</scope>
    <source>
        <strain evidence="2 3">NCTC13102</strain>
    </source>
</reference>
<evidence type="ECO:0000313" key="3">
    <source>
        <dbReference type="Proteomes" id="UP000250166"/>
    </source>
</evidence>
<dbReference type="AlphaFoldDB" id="A0A2X3EF63"/>
<dbReference type="InterPro" id="IPR006935">
    <property type="entry name" value="Helicase/UvrB_N"/>
</dbReference>
<dbReference type="Proteomes" id="UP000250166">
    <property type="component" value="Unassembled WGS sequence"/>
</dbReference>
<proteinExistence type="predicted"/>
<dbReference type="SUPFAM" id="SSF52540">
    <property type="entry name" value="P-loop containing nucleoside triphosphate hydrolases"/>
    <property type="match status" value="1"/>
</dbReference>